<dbReference type="Proteomes" id="UP000199648">
    <property type="component" value="Unassembled WGS sequence"/>
</dbReference>
<dbReference type="AlphaFoldDB" id="A0A1G5QRS3"/>
<sequence>MHGEFHARGISIALAVVLLSGCSWVSLTPEAEEVRLLTSEAEARDCEAVGKTTVSLMDRVAGIKRSAEKVRKELITLARNSAAQDLEANAVMPISEIESGRQTFAVYRCPR</sequence>
<evidence type="ECO:0008006" key="3">
    <source>
        <dbReference type="Google" id="ProtNLM"/>
    </source>
</evidence>
<dbReference type="InterPro" id="IPR025294">
    <property type="entry name" value="DUF4156"/>
</dbReference>
<organism evidence="1 2">
    <name type="scientific">Thiohalomonas denitrificans</name>
    <dbReference type="NCBI Taxonomy" id="415747"/>
    <lineage>
        <taxon>Bacteria</taxon>
        <taxon>Pseudomonadati</taxon>
        <taxon>Pseudomonadota</taxon>
        <taxon>Gammaproteobacteria</taxon>
        <taxon>Thiohalomonadales</taxon>
        <taxon>Thiohalomonadaceae</taxon>
        <taxon>Thiohalomonas</taxon>
    </lineage>
</organism>
<gene>
    <name evidence="1" type="ORF">SAMN03097708_02589</name>
</gene>
<dbReference type="Pfam" id="PF13698">
    <property type="entry name" value="DUF4156"/>
    <property type="match status" value="1"/>
</dbReference>
<name>A0A1G5QRS3_9GAMM</name>
<accession>A0A1G5QRS3</accession>
<proteinExistence type="predicted"/>
<protein>
    <recommendedName>
        <fullName evidence="3">DUF4156 domain-containing protein</fullName>
    </recommendedName>
</protein>
<evidence type="ECO:0000313" key="1">
    <source>
        <dbReference type="EMBL" id="SCZ64230.1"/>
    </source>
</evidence>
<dbReference type="EMBL" id="FMWD01000008">
    <property type="protein sequence ID" value="SCZ64230.1"/>
    <property type="molecule type" value="Genomic_DNA"/>
</dbReference>
<dbReference type="STRING" id="415747.SAMN03097708_02589"/>
<reference evidence="1 2" key="1">
    <citation type="submission" date="2016-10" db="EMBL/GenBank/DDBJ databases">
        <authorList>
            <person name="de Groot N.N."/>
        </authorList>
    </citation>
    <scope>NUCLEOTIDE SEQUENCE [LARGE SCALE GENOMIC DNA]</scope>
    <source>
        <strain evidence="1 2">HLD2</strain>
    </source>
</reference>
<evidence type="ECO:0000313" key="2">
    <source>
        <dbReference type="Proteomes" id="UP000199648"/>
    </source>
</evidence>
<keyword evidence="2" id="KW-1185">Reference proteome</keyword>